<reference evidence="2" key="1">
    <citation type="submission" date="2014-09" db="EMBL/GenBank/DDBJ databases">
        <authorList>
            <person name="Magalhaes I.L.F."/>
            <person name="Oliveira U."/>
            <person name="Santos F.R."/>
            <person name="Vidigal T.H.D.A."/>
            <person name="Brescovit A.D."/>
            <person name="Santos A.J."/>
        </authorList>
    </citation>
    <scope>NUCLEOTIDE SEQUENCE</scope>
    <source>
        <tissue evidence="2">Shoot tissue taken approximately 20 cm above the soil surface</tissue>
    </source>
</reference>
<organism evidence="2">
    <name type="scientific">Arundo donax</name>
    <name type="common">Giant reed</name>
    <name type="synonym">Donax arundinaceus</name>
    <dbReference type="NCBI Taxonomy" id="35708"/>
    <lineage>
        <taxon>Eukaryota</taxon>
        <taxon>Viridiplantae</taxon>
        <taxon>Streptophyta</taxon>
        <taxon>Embryophyta</taxon>
        <taxon>Tracheophyta</taxon>
        <taxon>Spermatophyta</taxon>
        <taxon>Magnoliopsida</taxon>
        <taxon>Liliopsida</taxon>
        <taxon>Poales</taxon>
        <taxon>Poaceae</taxon>
        <taxon>PACMAD clade</taxon>
        <taxon>Arundinoideae</taxon>
        <taxon>Arundineae</taxon>
        <taxon>Arundo</taxon>
    </lineage>
</organism>
<proteinExistence type="predicted"/>
<sequence>MLLIDDMAAEETLQLQGLIHLALENLSSLFLSLVENDDGSKKFLDHDTWIQLDESVPSLKKFRKLAELLDMSLKSITAGWESGDLVSCGFTSSEVQNFIKAIFADSPLRKECLGWIVRTPA</sequence>
<name>A0A0A9UW42_ARUDO</name>
<dbReference type="GO" id="GO:1990423">
    <property type="term" value="C:RZZ complex"/>
    <property type="evidence" value="ECO:0007669"/>
    <property type="project" value="TreeGrafter"/>
</dbReference>
<dbReference type="GO" id="GO:0007094">
    <property type="term" value="P:mitotic spindle assembly checkpoint signaling"/>
    <property type="evidence" value="ECO:0007669"/>
    <property type="project" value="TreeGrafter"/>
</dbReference>
<feature type="domain" description="ZW10 C-terminal helical" evidence="1">
    <location>
        <begin position="2"/>
        <end position="114"/>
    </location>
</feature>
<accession>A0A0A9UW42</accession>
<protein>
    <submittedName>
        <fullName evidence="2">ATZW10</fullName>
    </submittedName>
</protein>
<reference evidence="2" key="2">
    <citation type="journal article" date="2015" name="Data Brief">
        <title>Shoot transcriptome of the giant reed, Arundo donax.</title>
        <authorList>
            <person name="Barrero R.A."/>
            <person name="Guerrero F.D."/>
            <person name="Moolhuijzen P."/>
            <person name="Goolsby J.A."/>
            <person name="Tidwell J."/>
            <person name="Bellgard S.E."/>
            <person name="Bellgard M.I."/>
        </authorList>
    </citation>
    <scope>NUCLEOTIDE SEQUENCE</scope>
    <source>
        <tissue evidence="2">Shoot tissue taken approximately 20 cm above the soil surface</tissue>
    </source>
</reference>
<dbReference type="PANTHER" id="PTHR12205">
    <property type="entry name" value="CENTROMERE/KINETOCHORE PROTEIN ZW10"/>
    <property type="match status" value="1"/>
</dbReference>
<dbReference type="Pfam" id="PF22766">
    <property type="entry name" value="ZW10_C2"/>
    <property type="match status" value="1"/>
</dbReference>
<evidence type="ECO:0000259" key="1">
    <source>
        <dbReference type="Pfam" id="PF22766"/>
    </source>
</evidence>
<dbReference type="GO" id="GO:0006888">
    <property type="term" value="P:endoplasmic reticulum to Golgi vesicle-mediated transport"/>
    <property type="evidence" value="ECO:0007669"/>
    <property type="project" value="TreeGrafter"/>
</dbReference>
<evidence type="ECO:0000313" key="2">
    <source>
        <dbReference type="EMBL" id="JAE03313.1"/>
    </source>
</evidence>
<dbReference type="PANTHER" id="PTHR12205:SF0">
    <property type="entry name" value="CENTROMERE_KINETOCHORE PROTEIN ZW10 HOMOLOG"/>
    <property type="match status" value="1"/>
</dbReference>
<dbReference type="InterPro" id="IPR055148">
    <property type="entry name" value="ZW10_C_2"/>
</dbReference>
<dbReference type="InterPro" id="IPR046362">
    <property type="entry name" value="Zw10/DSL1_C_sf"/>
</dbReference>
<dbReference type="Gene3D" id="1.10.357.150">
    <property type="match status" value="1"/>
</dbReference>
<dbReference type="EMBL" id="GBRH01194583">
    <property type="protein sequence ID" value="JAE03313.1"/>
    <property type="molecule type" value="Transcribed_RNA"/>
</dbReference>
<dbReference type="AlphaFoldDB" id="A0A0A9UW42"/>
<dbReference type="GO" id="GO:0005737">
    <property type="term" value="C:cytoplasm"/>
    <property type="evidence" value="ECO:0007669"/>
    <property type="project" value="GOC"/>
</dbReference>